<dbReference type="SUPFAM" id="SSF53383">
    <property type="entry name" value="PLP-dependent transferases"/>
    <property type="match status" value="1"/>
</dbReference>
<evidence type="ECO:0000256" key="5">
    <source>
        <dbReference type="RuleBase" id="RU004504"/>
    </source>
</evidence>
<dbReference type="GO" id="GO:0016829">
    <property type="term" value="F:lyase activity"/>
    <property type="evidence" value="ECO:0007669"/>
    <property type="project" value="UniProtKB-KW"/>
</dbReference>
<proteinExistence type="inferred from homology"/>
<evidence type="ECO:0000259" key="6">
    <source>
        <dbReference type="Pfam" id="PF00266"/>
    </source>
</evidence>
<dbReference type="InterPro" id="IPR000192">
    <property type="entry name" value="Aminotrans_V_dom"/>
</dbReference>
<dbReference type="Pfam" id="PF00266">
    <property type="entry name" value="Aminotran_5"/>
    <property type="match status" value="1"/>
</dbReference>
<comment type="cofactor">
    <cofactor evidence="1 5">
        <name>pyridoxal 5'-phosphate</name>
        <dbReference type="ChEBI" id="CHEBI:597326"/>
    </cofactor>
</comment>
<feature type="domain" description="Aminotransferase class V" evidence="6">
    <location>
        <begin position="32"/>
        <end position="422"/>
    </location>
</feature>
<dbReference type="PANTHER" id="PTHR43586">
    <property type="entry name" value="CYSTEINE DESULFURASE"/>
    <property type="match status" value="1"/>
</dbReference>
<evidence type="ECO:0000256" key="3">
    <source>
        <dbReference type="ARBA" id="ARBA00022898"/>
    </source>
</evidence>
<comment type="catalytic activity">
    <reaction evidence="4">
        <text>(sulfur carrier)-H + L-cysteine = (sulfur carrier)-SH + L-alanine</text>
        <dbReference type="Rhea" id="RHEA:43892"/>
        <dbReference type="Rhea" id="RHEA-COMP:14737"/>
        <dbReference type="Rhea" id="RHEA-COMP:14739"/>
        <dbReference type="ChEBI" id="CHEBI:29917"/>
        <dbReference type="ChEBI" id="CHEBI:35235"/>
        <dbReference type="ChEBI" id="CHEBI:57972"/>
        <dbReference type="ChEBI" id="CHEBI:64428"/>
        <dbReference type="EC" id="2.8.1.7"/>
    </reaction>
</comment>
<evidence type="ECO:0000313" key="8">
    <source>
        <dbReference type="Proteomes" id="UP001314796"/>
    </source>
</evidence>
<evidence type="ECO:0000313" key="7">
    <source>
        <dbReference type="EMBL" id="MBM7614972.1"/>
    </source>
</evidence>
<dbReference type="RefSeq" id="WP_204401688.1">
    <property type="nucleotide sequence ID" value="NZ_JAFBEE010000008.1"/>
</dbReference>
<protein>
    <submittedName>
        <fullName evidence="7">Selenocysteine lyase/cysteine desulfurase</fullName>
    </submittedName>
</protein>
<dbReference type="InterPro" id="IPR015421">
    <property type="entry name" value="PyrdxlP-dep_Trfase_major"/>
</dbReference>
<dbReference type="PROSITE" id="PS00595">
    <property type="entry name" value="AA_TRANSFER_CLASS_5"/>
    <property type="match status" value="1"/>
</dbReference>
<accession>A0ABS2NQ95</accession>
<gene>
    <name evidence="7" type="ORF">JOC73_001534</name>
</gene>
<dbReference type="InterPro" id="IPR015422">
    <property type="entry name" value="PyrdxlP-dep_Trfase_small"/>
</dbReference>
<reference evidence="7 8" key="1">
    <citation type="submission" date="2021-01" db="EMBL/GenBank/DDBJ databases">
        <title>Genomic Encyclopedia of Type Strains, Phase IV (KMG-IV): sequencing the most valuable type-strain genomes for metagenomic binning, comparative biology and taxonomic classification.</title>
        <authorList>
            <person name="Goeker M."/>
        </authorList>
    </citation>
    <scope>NUCLEOTIDE SEQUENCE [LARGE SCALE GENOMIC DNA]</scope>
    <source>
        <strain evidence="7 8">DSM 25890</strain>
    </source>
</reference>
<keyword evidence="7" id="KW-0456">Lyase</keyword>
<comment type="caution">
    <text evidence="7">The sequence shown here is derived from an EMBL/GenBank/DDBJ whole genome shotgun (WGS) entry which is preliminary data.</text>
</comment>
<evidence type="ECO:0000256" key="4">
    <source>
        <dbReference type="ARBA" id="ARBA00050776"/>
    </source>
</evidence>
<comment type="similarity">
    <text evidence="2">Belongs to the class-V pyridoxal-phosphate-dependent aminotransferase family. Csd subfamily.</text>
</comment>
<evidence type="ECO:0000256" key="2">
    <source>
        <dbReference type="ARBA" id="ARBA00010447"/>
    </source>
</evidence>
<dbReference type="EMBL" id="JAFBEE010000008">
    <property type="protein sequence ID" value="MBM7614972.1"/>
    <property type="molecule type" value="Genomic_DNA"/>
</dbReference>
<keyword evidence="8" id="KW-1185">Reference proteome</keyword>
<evidence type="ECO:0000256" key="1">
    <source>
        <dbReference type="ARBA" id="ARBA00001933"/>
    </source>
</evidence>
<sequence>MYDNYYPSNYENLIVGADTTVPLRNGRLVTAINFDNAATTPPFCAVMQEIMNFSPWYSSIHRGTGYKSQLSSHFYENARKTVGEFVNADLSKDTVIFVKNTTEAINKVAHSLSSTDEQPVVLSTCMEHHSNDLPWRRNYRVGYIDIDEDGRLNIEDLKYKLEKYNGSVKLVVVTGASNVTGHKNPIYEIATLVHQYNCKILVDGAQLVPHSPVEMKPHSSPQHIDYLVFSGHKMYAPFGIGVLVAPQTSFSTNPPDLVGGGTVDLVTHNQILWADVPQREEAGTPNVFGVVALIAAIKTLSQLDMKKIEYHEYRLMEYALMRMRQVPEVELYGDCIHLKNRVSIVPFNIKGISHDLTAKILSMEGGIAVRNGCFCAQPYVQKLLGIPDEKLQEHIQHPELPRPGMVRISFGLYNQIHEIDKLIALLWTITSNKQYYIDLYKDSPNFF</sequence>
<dbReference type="PANTHER" id="PTHR43586:SF8">
    <property type="entry name" value="CYSTEINE DESULFURASE 1, CHLOROPLASTIC"/>
    <property type="match status" value="1"/>
</dbReference>
<dbReference type="InterPro" id="IPR020578">
    <property type="entry name" value="Aminotrans_V_PyrdxlP_BS"/>
</dbReference>
<organism evidence="7 8">
    <name type="scientific">Alkaliphilus hydrothermalis</name>
    <dbReference type="NCBI Taxonomy" id="1482730"/>
    <lineage>
        <taxon>Bacteria</taxon>
        <taxon>Bacillati</taxon>
        <taxon>Bacillota</taxon>
        <taxon>Clostridia</taxon>
        <taxon>Peptostreptococcales</taxon>
        <taxon>Natronincolaceae</taxon>
        <taxon>Alkaliphilus</taxon>
    </lineage>
</organism>
<dbReference type="Gene3D" id="3.90.1150.10">
    <property type="entry name" value="Aspartate Aminotransferase, domain 1"/>
    <property type="match status" value="1"/>
</dbReference>
<dbReference type="InterPro" id="IPR018247">
    <property type="entry name" value="EF_Hand_1_Ca_BS"/>
</dbReference>
<keyword evidence="3" id="KW-0663">Pyridoxal phosphate</keyword>
<dbReference type="PROSITE" id="PS00018">
    <property type="entry name" value="EF_HAND_1"/>
    <property type="match status" value="1"/>
</dbReference>
<name>A0ABS2NQ95_9FIRM</name>
<dbReference type="InterPro" id="IPR015424">
    <property type="entry name" value="PyrdxlP-dep_Trfase"/>
</dbReference>
<dbReference type="Gene3D" id="3.40.640.10">
    <property type="entry name" value="Type I PLP-dependent aspartate aminotransferase-like (Major domain)"/>
    <property type="match status" value="1"/>
</dbReference>
<dbReference type="Proteomes" id="UP001314796">
    <property type="component" value="Unassembled WGS sequence"/>
</dbReference>